<dbReference type="InterPro" id="IPR017871">
    <property type="entry name" value="ABC_transporter-like_CS"/>
</dbReference>
<dbReference type="PANTHER" id="PTHR42734">
    <property type="entry name" value="METAL TRANSPORT SYSTEM ATP-BINDING PROTEIN TM_0124-RELATED"/>
    <property type="match status" value="1"/>
</dbReference>
<dbReference type="Gene3D" id="3.40.50.300">
    <property type="entry name" value="P-loop containing nucleotide triphosphate hydrolases"/>
    <property type="match status" value="1"/>
</dbReference>
<keyword evidence="1" id="KW-0813">Transport</keyword>
<comment type="caution">
    <text evidence="5">The sequence shown here is derived from an EMBL/GenBank/DDBJ whole genome shotgun (WGS) entry which is preliminary data.</text>
</comment>
<dbReference type="RefSeq" id="WP_046443361.1">
    <property type="nucleotide sequence ID" value="NZ_CAUERS010000014.1"/>
</dbReference>
<organism evidence="5 6">
    <name type="scientific">Christensenella hongkongensis</name>
    <dbReference type="NCBI Taxonomy" id="270498"/>
    <lineage>
        <taxon>Bacteria</taxon>
        <taxon>Bacillati</taxon>
        <taxon>Bacillota</taxon>
        <taxon>Clostridia</taxon>
        <taxon>Christensenellales</taxon>
        <taxon>Christensenellaceae</taxon>
        <taxon>Christensenella</taxon>
    </lineage>
</organism>
<dbReference type="Pfam" id="PF00005">
    <property type="entry name" value="ABC_tran"/>
    <property type="match status" value="1"/>
</dbReference>
<dbReference type="AlphaFoldDB" id="A0A0M2NG29"/>
<dbReference type="SUPFAM" id="SSF52540">
    <property type="entry name" value="P-loop containing nucleoside triphosphate hydrolases"/>
    <property type="match status" value="1"/>
</dbReference>
<evidence type="ECO:0000256" key="3">
    <source>
        <dbReference type="ARBA" id="ARBA00022840"/>
    </source>
</evidence>
<name>A0A0M2NG29_9FIRM</name>
<proteinExistence type="predicted"/>
<dbReference type="InterPro" id="IPR003439">
    <property type="entry name" value="ABC_transporter-like_ATP-bd"/>
</dbReference>
<dbReference type="PROSITE" id="PS00211">
    <property type="entry name" value="ABC_TRANSPORTER_1"/>
    <property type="match status" value="1"/>
</dbReference>
<sequence>MIFEVVNGSFGYQPGHEILHNLNFQVPDGKILSILGPNGVGKTTLLRCMMGLLHWKKGESRIDGENIRKMPVRRIWKKIAYVPQAKGNALMYTAEEMVLLGRCAHLGMMQQPGREDIETAREAMALVGVTHLKEKLCSQMSGGELQMILIARALTTKPSMLVLDEPESNLDFKNQLIILDTIKKLSQEKGISCVFNTHYPDHALKISDEALLLDKSGRCTFGSSSDVINCENMQRSFEVEVYIDHLKVKGTSIASVVPLALL</sequence>
<evidence type="ECO:0000256" key="1">
    <source>
        <dbReference type="ARBA" id="ARBA00022448"/>
    </source>
</evidence>
<dbReference type="OrthoDB" id="9799337at2"/>
<keyword evidence="3 5" id="KW-0067">ATP-binding</keyword>
<evidence type="ECO:0000313" key="5">
    <source>
        <dbReference type="EMBL" id="KKI51113.1"/>
    </source>
</evidence>
<feature type="domain" description="ABC transporter" evidence="4">
    <location>
        <begin position="3"/>
        <end position="240"/>
    </location>
</feature>
<protein>
    <submittedName>
        <fullName evidence="5">Iron(III) dicitrate transport ATP-binding protein FecE</fullName>
    </submittedName>
</protein>
<evidence type="ECO:0000256" key="2">
    <source>
        <dbReference type="ARBA" id="ARBA00022741"/>
    </source>
</evidence>
<reference evidence="5 6" key="1">
    <citation type="submission" date="2015-04" db="EMBL/GenBank/DDBJ databases">
        <title>Draft genome sequence of bacteremic isolate Catabacter hongkongensis type strain HKU16T.</title>
        <authorList>
            <person name="Lau S.K."/>
            <person name="Teng J.L."/>
            <person name="Huang Y."/>
            <person name="Curreem S.O."/>
            <person name="Tsui S.K."/>
            <person name="Woo P.C."/>
        </authorList>
    </citation>
    <scope>NUCLEOTIDE SEQUENCE [LARGE SCALE GENOMIC DNA]</scope>
    <source>
        <strain evidence="5 6">HKU16</strain>
    </source>
</reference>
<dbReference type="GO" id="GO:0005524">
    <property type="term" value="F:ATP binding"/>
    <property type="evidence" value="ECO:0007669"/>
    <property type="project" value="UniProtKB-KW"/>
</dbReference>
<dbReference type="FunFam" id="3.40.50.300:FF:000134">
    <property type="entry name" value="Iron-enterobactin ABC transporter ATP-binding protein"/>
    <property type="match status" value="1"/>
</dbReference>
<dbReference type="CDD" id="cd03214">
    <property type="entry name" value="ABC_Iron-Siderophores_B12_Hemin"/>
    <property type="match status" value="1"/>
</dbReference>
<dbReference type="PATRIC" id="fig|270498.16.peg.940"/>
<dbReference type="STRING" id="270498.CHK_1500"/>
<dbReference type="SMART" id="SM00382">
    <property type="entry name" value="AAA"/>
    <property type="match status" value="1"/>
</dbReference>
<dbReference type="InterPro" id="IPR027417">
    <property type="entry name" value="P-loop_NTPase"/>
</dbReference>
<evidence type="ECO:0000313" key="6">
    <source>
        <dbReference type="Proteomes" id="UP000034076"/>
    </source>
</evidence>
<keyword evidence="6" id="KW-1185">Reference proteome</keyword>
<dbReference type="EMBL" id="LAYJ01000088">
    <property type="protein sequence ID" value="KKI51113.1"/>
    <property type="molecule type" value="Genomic_DNA"/>
</dbReference>
<dbReference type="InterPro" id="IPR050153">
    <property type="entry name" value="Metal_Ion_Import_ABC"/>
</dbReference>
<gene>
    <name evidence="5" type="ORF">CHK_1500</name>
</gene>
<dbReference type="GO" id="GO:0016887">
    <property type="term" value="F:ATP hydrolysis activity"/>
    <property type="evidence" value="ECO:0007669"/>
    <property type="project" value="InterPro"/>
</dbReference>
<dbReference type="PANTHER" id="PTHR42734:SF19">
    <property type="entry name" value="IRON COMPOUNDS ABC TRANSPORTER, ATP-BINDING PROTEIN"/>
    <property type="match status" value="1"/>
</dbReference>
<dbReference type="InterPro" id="IPR003593">
    <property type="entry name" value="AAA+_ATPase"/>
</dbReference>
<accession>A0A0M2NG29</accession>
<keyword evidence="2" id="KW-0547">Nucleotide-binding</keyword>
<evidence type="ECO:0000259" key="4">
    <source>
        <dbReference type="PROSITE" id="PS50893"/>
    </source>
</evidence>
<dbReference type="PROSITE" id="PS50893">
    <property type="entry name" value="ABC_TRANSPORTER_2"/>
    <property type="match status" value="1"/>
</dbReference>
<dbReference type="Proteomes" id="UP000034076">
    <property type="component" value="Unassembled WGS sequence"/>
</dbReference>